<sequence length="55" mass="6333">PWKYLGFKSLETTVTPQLVILKIDTHTFKDLQKLLGTFNWIYPLLGITTEVLSPL</sequence>
<accession>A0A850XVK3</accession>
<dbReference type="GO" id="GO:0003964">
    <property type="term" value="F:RNA-directed DNA polymerase activity"/>
    <property type="evidence" value="ECO:0007669"/>
    <property type="project" value="InterPro"/>
</dbReference>
<dbReference type="AlphaFoldDB" id="A0A850XVK3"/>
<feature type="non-terminal residue" evidence="2">
    <location>
        <position position="1"/>
    </location>
</feature>
<evidence type="ECO:0000313" key="2">
    <source>
        <dbReference type="EMBL" id="NWH84385.1"/>
    </source>
</evidence>
<keyword evidence="3" id="KW-1185">Reference proteome</keyword>
<dbReference type="SUPFAM" id="SSF56672">
    <property type="entry name" value="DNA/RNA polymerases"/>
    <property type="match status" value="1"/>
</dbReference>
<dbReference type="Pfam" id="PF06817">
    <property type="entry name" value="RVT_thumb"/>
    <property type="match status" value="1"/>
</dbReference>
<dbReference type="Proteomes" id="UP000628412">
    <property type="component" value="Unassembled WGS sequence"/>
</dbReference>
<comment type="caution">
    <text evidence="2">The sequence shown here is derived from an EMBL/GenBank/DDBJ whole genome shotgun (WGS) entry which is preliminary data.</text>
</comment>
<evidence type="ECO:0000259" key="1">
    <source>
        <dbReference type="Pfam" id="PF06817"/>
    </source>
</evidence>
<organism evidence="2 3">
    <name type="scientific">Aegithalos caudatus</name>
    <name type="common">Long-tailed tit</name>
    <name type="synonym">Acredula caudata</name>
    <dbReference type="NCBI Taxonomy" id="73327"/>
    <lineage>
        <taxon>Eukaryota</taxon>
        <taxon>Metazoa</taxon>
        <taxon>Chordata</taxon>
        <taxon>Craniata</taxon>
        <taxon>Vertebrata</taxon>
        <taxon>Euteleostomi</taxon>
        <taxon>Archelosauria</taxon>
        <taxon>Archosauria</taxon>
        <taxon>Dinosauria</taxon>
        <taxon>Saurischia</taxon>
        <taxon>Theropoda</taxon>
        <taxon>Coelurosauria</taxon>
        <taxon>Aves</taxon>
        <taxon>Neognathae</taxon>
        <taxon>Neoaves</taxon>
        <taxon>Telluraves</taxon>
        <taxon>Australaves</taxon>
        <taxon>Passeriformes</taxon>
        <taxon>Sylvioidea</taxon>
        <taxon>Aegithalidae</taxon>
        <taxon>Aegithalos</taxon>
    </lineage>
</organism>
<dbReference type="InterPro" id="IPR043128">
    <property type="entry name" value="Rev_trsase/Diguanyl_cyclase"/>
</dbReference>
<feature type="domain" description="Reverse transcriptase thumb" evidence="1">
    <location>
        <begin position="18"/>
        <end position="55"/>
    </location>
</feature>
<feature type="non-terminal residue" evidence="2">
    <location>
        <position position="55"/>
    </location>
</feature>
<proteinExistence type="predicted"/>
<dbReference type="EMBL" id="WEIU01002537">
    <property type="protein sequence ID" value="NWH84385.1"/>
    <property type="molecule type" value="Genomic_DNA"/>
</dbReference>
<dbReference type="Gene3D" id="3.30.70.270">
    <property type="match status" value="1"/>
</dbReference>
<name>A0A850XVK3_AEGCA</name>
<dbReference type="InterPro" id="IPR043502">
    <property type="entry name" value="DNA/RNA_pol_sf"/>
</dbReference>
<dbReference type="InterPro" id="IPR010661">
    <property type="entry name" value="RVT_thumb"/>
</dbReference>
<evidence type="ECO:0000313" key="3">
    <source>
        <dbReference type="Proteomes" id="UP000628412"/>
    </source>
</evidence>
<protein>
    <submittedName>
        <fullName evidence="2">PO113 protein</fullName>
    </submittedName>
</protein>
<reference evidence="2" key="1">
    <citation type="submission" date="2019-10" db="EMBL/GenBank/DDBJ databases">
        <title>Bird 10,000 Genomes (B10K) Project - Family phase.</title>
        <authorList>
            <person name="Zhang G."/>
        </authorList>
    </citation>
    <scope>NUCLEOTIDE SEQUENCE</scope>
    <source>
        <strain evidence="2">B10K-DU-002-10</strain>
        <tissue evidence="2">Muscle</tissue>
    </source>
</reference>
<gene>
    <name evidence="2" type="primary">Hervk_0</name>
    <name evidence="2" type="ORF">AEGCAU_R14810</name>
</gene>